<dbReference type="Proteomes" id="UP000799436">
    <property type="component" value="Unassembled WGS sequence"/>
</dbReference>
<gene>
    <name evidence="2" type="ORF">EJ03DRAFT_94354</name>
</gene>
<proteinExistence type="predicted"/>
<organism evidence="2 3">
    <name type="scientific">Teratosphaeria nubilosa</name>
    <dbReference type="NCBI Taxonomy" id="161662"/>
    <lineage>
        <taxon>Eukaryota</taxon>
        <taxon>Fungi</taxon>
        <taxon>Dikarya</taxon>
        <taxon>Ascomycota</taxon>
        <taxon>Pezizomycotina</taxon>
        <taxon>Dothideomycetes</taxon>
        <taxon>Dothideomycetidae</taxon>
        <taxon>Mycosphaerellales</taxon>
        <taxon>Teratosphaeriaceae</taxon>
        <taxon>Teratosphaeria</taxon>
    </lineage>
</organism>
<keyword evidence="1" id="KW-0812">Transmembrane</keyword>
<evidence type="ECO:0000313" key="2">
    <source>
        <dbReference type="EMBL" id="KAF2769553.1"/>
    </source>
</evidence>
<reference evidence="2" key="1">
    <citation type="journal article" date="2020" name="Stud. Mycol.">
        <title>101 Dothideomycetes genomes: a test case for predicting lifestyles and emergence of pathogens.</title>
        <authorList>
            <person name="Haridas S."/>
            <person name="Albert R."/>
            <person name="Binder M."/>
            <person name="Bloem J."/>
            <person name="Labutti K."/>
            <person name="Salamov A."/>
            <person name="Andreopoulos B."/>
            <person name="Baker S."/>
            <person name="Barry K."/>
            <person name="Bills G."/>
            <person name="Bluhm B."/>
            <person name="Cannon C."/>
            <person name="Castanera R."/>
            <person name="Culley D."/>
            <person name="Daum C."/>
            <person name="Ezra D."/>
            <person name="Gonzalez J."/>
            <person name="Henrissat B."/>
            <person name="Kuo A."/>
            <person name="Liang C."/>
            <person name="Lipzen A."/>
            <person name="Lutzoni F."/>
            <person name="Magnuson J."/>
            <person name="Mondo S."/>
            <person name="Nolan M."/>
            <person name="Ohm R."/>
            <person name="Pangilinan J."/>
            <person name="Park H.-J."/>
            <person name="Ramirez L."/>
            <person name="Alfaro M."/>
            <person name="Sun H."/>
            <person name="Tritt A."/>
            <person name="Yoshinaga Y."/>
            <person name="Zwiers L.-H."/>
            <person name="Turgeon B."/>
            <person name="Goodwin S."/>
            <person name="Spatafora J."/>
            <person name="Crous P."/>
            <person name="Grigoriev I."/>
        </authorList>
    </citation>
    <scope>NUCLEOTIDE SEQUENCE</scope>
    <source>
        <strain evidence="2">CBS 116005</strain>
    </source>
</reference>
<dbReference type="AlphaFoldDB" id="A0A6G1L9E1"/>
<sequence>MVELTAQYDVDNLMLLMTLFCSLMLMIASLLVDAGNCMTQVMNRWRRMTVRWQRVAFSQSPRWSVNLSNSCVLDRGHIHLAWL</sequence>
<dbReference type="EMBL" id="ML995833">
    <property type="protein sequence ID" value="KAF2769553.1"/>
    <property type="molecule type" value="Genomic_DNA"/>
</dbReference>
<feature type="transmembrane region" description="Helical" evidence="1">
    <location>
        <begin position="12"/>
        <end position="32"/>
    </location>
</feature>
<keyword evidence="1" id="KW-0472">Membrane</keyword>
<evidence type="ECO:0000313" key="3">
    <source>
        <dbReference type="Proteomes" id="UP000799436"/>
    </source>
</evidence>
<evidence type="ECO:0000256" key="1">
    <source>
        <dbReference type="SAM" id="Phobius"/>
    </source>
</evidence>
<protein>
    <submittedName>
        <fullName evidence="2">Uncharacterized protein</fullName>
    </submittedName>
</protein>
<name>A0A6G1L9E1_9PEZI</name>
<keyword evidence="1" id="KW-1133">Transmembrane helix</keyword>
<keyword evidence="3" id="KW-1185">Reference proteome</keyword>
<accession>A0A6G1L9E1</accession>